<dbReference type="Proteomes" id="UP000007015">
    <property type="component" value="Chromosome 2"/>
</dbReference>
<organism evidence="1 2">
    <name type="scientific">Oryza sativa subsp. indica</name>
    <name type="common">Rice</name>
    <dbReference type="NCBI Taxonomy" id="39946"/>
    <lineage>
        <taxon>Eukaryota</taxon>
        <taxon>Viridiplantae</taxon>
        <taxon>Streptophyta</taxon>
        <taxon>Embryophyta</taxon>
        <taxon>Tracheophyta</taxon>
        <taxon>Spermatophyta</taxon>
        <taxon>Magnoliopsida</taxon>
        <taxon>Liliopsida</taxon>
        <taxon>Poales</taxon>
        <taxon>Poaceae</taxon>
        <taxon>BOP clade</taxon>
        <taxon>Oryzoideae</taxon>
        <taxon>Oryzeae</taxon>
        <taxon>Oryzinae</taxon>
        <taxon>Oryza</taxon>
        <taxon>Oryza sativa</taxon>
    </lineage>
</organism>
<sequence>MATPSSYILLMIIWYPLRIISSNILPPPAVSSCSGTISLLLLLVSVSRPSSSACLFFRHLPPPLRLNMKLCLEAREEGVVCGQELVGLLPALEERHVEHLHVVRRALGFAVVGGVAHVVGGVVGGRRWGMEDLGERLLGVEEGRVVGKLVEELVIDVVLHEDE</sequence>
<evidence type="ECO:0000313" key="1">
    <source>
        <dbReference type="EMBL" id="EAY85498.1"/>
    </source>
</evidence>
<proteinExistence type="predicted"/>
<reference evidence="1 2" key="1">
    <citation type="journal article" date="2005" name="PLoS Biol.">
        <title>The genomes of Oryza sativa: a history of duplications.</title>
        <authorList>
            <person name="Yu J."/>
            <person name="Wang J."/>
            <person name="Lin W."/>
            <person name="Li S."/>
            <person name="Li H."/>
            <person name="Zhou J."/>
            <person name="Ni P."/>
            <person name="Dong W."/>
            <person name="Hu S."/>
            <person name="Zeng C."/>
            <person name="Zhang J."/>
            <person name="Zhang Y."/>
            <person name="Li R."/>
            <person name="Xu Z."/>
            <person name="Li S."/>
            <person name="Li X."/>
            <person name="Zheng H."/>
            <person name="Cong L."/>
            <person name="Lin L."/>
            <person name="Yin J."/>
            <person name="Geng J."/>
            <person name="Li G."/>
            <person name="Shi J."/>
            <person name="Liu J."/>
            <person name="Lv H."/>
            <person name="Li J."/>
            <person name="Wang J."/>
            <person name="Deng Y."/>
            <person name="Ran L."/>
            <person name="Shi X."/>
            <person name="Wang X."/>
            <person name="Wu Q."/>
            <person name="Li C."/>
            <person name="Ren X."/>
            <person name="Wang J."/>
            <person name="Wang X."/>
            <person name="Li D."/>
            <person name="Liu D."/>
            <person name="Zhang X."/>
            <person name="Ji Z."/>
            <person name="Zhao W."/>
            <person name="Sun Y."/>
            <person name="Zhang Z."/>
            <person name="Bao J."/>
            <person name="Han Y."/>
            <person name="Dong L."/>
            <person name="Ji J."/>
            <person name="Chen P."/>
            <person name="Wu S."/>
            <person name="Liu J."/>
            <person name="Xiao Y."/>
            <person name="Bu D."/>
            <person name="Tan J."/>
            <person name="Yang L."/>
            <person name="Ye C."/>
            <person name="Zhang J."/>
            <person name="Xu J."/>
            <person name="Zhou Y."/>
            <person name="Yu Y."/>
            <person name="Zhang B."/>
            <person name="Zhuang S."/>
            <person name="Wei H."/>
            <person name="Liu B."/>
            <person name="Lei M."/>
            <person name="Yu H."/>
            <person name="Li Y."/>
            <person name="Xu H."/>
            <person name="Wei S."/>
            <person name="He X."/>
            <person name="Fang L."/>
            <person name="Zhang Z."/>
            <person name="Zhang Y."/>
            <person name="Huang X."/>
            <person name="Su Z."/>
            <person name="Tong W."/>
            <person name="Li J."/>
            <person name="Tong Z."/>
            <person name="Li S."/>
            <person name="Ye J."/>
            <person name="Wang L."/>
            <person name="Fang L."/>
            <person name="Lei T."/>
            <person name="Chen C."/>
            <person name="Chen H."/>
            <person name="Xu Z."/>
            <person name="Li H."/>
            <person name="Huang H."/>
            <person name="Zhang F."/>
            <person name="Xu H."/>
            <person name="Li N."/>
            <person name="Zhao C."/>
            <person name="Li S."/>
            <person name="Dong L."/>
            <person name="Huang Y."/>
            <person name="Li L."/>
            <person name="Xi Y."/>
            <person name="Qi Q."/>
            <person name="Li W."/>
            <person name="Zhang B."/>
            <person name="Hu W."/>
            <person name="Zhang Y."/>
            <person name="Tian X."/>
            <person name="Jiao Y."/>
            <person name="Liang X."/>
            <person name="Jin J."/>
            <person name="Gao L."/>
            <person name="Zheng W."/>
            <person name="Hao B."/>
            <person name="Liu S."/>
            <person name="Wang W."/>
            <person name="Yuan L."/>
            <person name="Cao M."/>
            <person name="McDermott J."/>
            <person name="Samudrala R."/>
            <person name="Wang J."/>
            <person name="Wong G.K."/>
            <person name="Yang H."/>
        </authorList>
    </citation>
    <scope>NUCLEOTIDE SEQUENCE [LARGE SCALE GENOMIC DNA]</scope>
    <source>
        <strain evidence="2">cv. 93-11</strain>
    </source>
</reference>
<dbReference type="HOGENOM" id="CLU_1629777_0_0_1"/>
<dbReference type="Gramene" id="BGIOSGA008031-TA">
    <property type="protein sequence ID" value="BGIOSGA008031-PA"/>
    <property type="gene ID" value="BGIOSGA008031"/>
</dbReference>
<dbReference type="EMBL" id="CM000127">
    <property type="protein sequence ID" value="EAY85498.1"/>
    <property type="molecule type" value="Genomic_DNA"/>
</dbReference>
<name>A2X3T8_ORYSI</name>
<evidence type="ECO:0000313" key="2">
    <source>
        <dbReference type="Proteomes" id="UP000007015"/>
    </source>
</evidence>
<accession>A2X3T8</accession>
<protein>
    <submittedName>
        <fullName evidence="1">Uncharacterized protein</fullName>
    </submittedName>
</protein>
<gene>
    <name evidence="1" type="ORF">OsI_06878</name>
</gene>
<keyword evidence="2" id="KW-1185">Reference proteome</keyword>
<dbReference type="AlphaFoldDB" id="A2X3T8"/>